<evidence type="ECO:0000313" key="2">
    <source>
        <dbReference type="Proteomes" id="UP000304928"/>
    </source>
</evidence>
<name>A0A4S9AW53_AURPU</name>
<gene>
    <name evidence="1" type="ORF">D6D15_09001</name>
</gene>
<sequence length="271" mass="31233">MGHGTYDDIPVHLSAAIRLLDQQFFQADSAPTLMPSQLVTVESAIYQVFLVRMGLWSKPPEEGQRLEFDPMFWLNCEALLLRSTPFPGRPRTWNSPVLGVEFELYKVFLMIRKLWDSDRSTVDFKRAVHQLKTKITPWELTVGMQGKHCIEGDTEILSVTQDATALFVIGASLLVSQLPGSIKGAIPLPFVIDDSRLLQAKSILKRRAGDQRWGRSHHPNYPLYVLGFFMRSDEDIALVRRDMQQRLQQMAWSMIDRFWRDLESVWSTRPK</sequence>
<dbReference type="Proteomes" id="UP000304928">
    <property type="component" value="Unassembled WGS sequence"/>
</dbReference>
<comment type="caution">
    <text evidence="1">The sequence shown here is derived from an EMBL/GenBank/DDBJ whole genome shotgun (WGS) entry which is preliminary data.</text>
</comment>
<reference evidence="1 2" key="1">
    <citation type="submission" date="2018-10" db="EMBL/GenBank/DDBJ databases">
        <title>Fifty Aureobasidium pullulans genomes reveal a recombining polyextremotolerant generalist.</title>
        <authorList>
            <person name="Gostincar C."/>
            <person name="Turk M."/>
            <person name="Zajc J."/>
            <person name="Gunde-Cimerman N."/>
        </authorList>
    </citation>
    <scope>NUCLEOTIDE SEQUENCE [LARGE SCALE GENOMIC DNA]</scope>
    <source>
        <strain evidence="1 2">EXF-10507</strain>
    </source>
</reference>
<dbReference type="EMBL" id="QZAR01000233">
    <property type="protein sequence ID" value="THW84244.1"/>
    <property type="molecule type" value="Genomic_DNA"/>
</dbReference>
<dbReference type="AlphaFoldDB" id="A0A4S9AW53"/>
<proteinExistence type="predicted"/>
<evidence type="ECO:0000313" key="1">
    <source>
        <dbReference type="EMBL" id="THW84244.1"/>
    </source>
</evidence>
<organism evidence="1 2">
    <name type="scientific">Aureobasidium pullulans</name>
    <name type="common">Black yeast</name>
    <name type="synonym">Pullularia pullulans</name>
    <dbReference type="NCBI Taxonomy" id="5580"/>
    <lineage>
        <taxon>Eukaryota</taxon>
        <taxon>Fungi</taxon>
        <taxon>Dikarya</taxon>
        <taxon>Ascomycota</taxon>
        <taxon>Pezizomycotina</taxon>
        <taxon>Dothideomycetes</taxon>
        <taxon>Dothideomycetidae</taxon>
        <taxon>Dothideales</taxon>
        <taxon>Saccotheciaceae</taxon>
        <taxon>Aureobasidium</taxon>
    </lineage>
</organism>
<accession>A0A4S9AW53</accession>
<protein>
    <submittedName>
        <fullName evidence="1">Uncharacterized protein</fullName>
    </submittedName>
</protein>